<gene>
    <name evidence="3" type="ORF">HH213_05755</name>
</gene>
<accession>A0ABX6M5S0</accession>
<proteinExistence type="predicted"/>
<dbReference type="Pfam" id="PF07811">
    <property type="entry name" value="TadE"/>
    <property type="match status" value="1"/>
</dbReference>
<evidence type="ECO:0000259" key="2">
    <source>
        <dbReference type="Pfam" id="PF07811"/>
    </source>
</evidence>
<keyword evidence="1" id="KW-0472">Membrane</keyword>
<evidence type="ECO:0000256" key="1">
    <source>
        <dbReference type="SAM" id="Phobius"/>
    </source>
</evidence>
<dbReference type="EMBL" id="CP051684">
    <property type="protein sequence ID" value="QJD89649.1"/>
    <property type="molecule type" value="Genomic_DNA"/>
</dbReference>
<dbReference type="InterPro" id="IPR012495">
    <property type="entry name" value="TadE-like_dom"/>
</dbReference>
<keyword evidence="4" id="KW-1185">Reference proteome</keyword>
<name>A0ABX6M5S0_9BURK</name>
<dbReference type="Proteomes" id="UP000503117">
    <property type="component" value="Chromosome"/>
</dbReference>
<feature type="transmembrane region" description="Helical" evidence="1">
    <location>
        <begin position="20"/>
        <end position="41"/>
    </location>
</feature>
<keyword evidence="1" id="KW-1133">Transmembrane helix</keyword>
<evidence type="ECO:0000313" key="4">
    <source>
        <dbReference type="Proteomes" id="UP000503117"/>
    </source>
</evidence>
<feature type="domain" description="TadE-like" evidence="2">
    <location>
        <begin position="13"/>
        <end position="55"/>
    </location>
</feature>
<organism evidence="3 4">
    <name type="scientific">Duganella dendranthematis</name>
    <dbReference type="NCBI Taxonomy" id="2728021"/>
    <lineage>
        <taxon>Bacteria</taxon>
        <taxon>Pseudomonadati</taxon>
        <taxon>Pseudomonadota</taxon>
        <taxon>Betaproteobacteria</taxon>
        <taxon>Burkholderiales</taxon>
        <taxon>Oxalobacteraceae</taxon>
        <taxon>Telluria group</taxon>
        <taxon>Duganella</taxon>
    </lineage>
</organism>
<evidence type="ECO:0000313" key="3">
    <source>
        <dbReference type="EMBL" id="QJD89649.1"/>
    </source>
</evidence>
<reference evidence="3 4" key="1">
    <citation type="submission" date="2020-04" db="EMBL/GenBank/DDBJ databases">
        <title>Genome sequencing of novel species.</title>
        <authorList>
            <person name="Heo J."/>
            <person name="Kim S.-J."/>
            <person name="Kim J.-S."/>
            <person name="Hong S.-B."/>
            <person name="Kwon S.-W."/>
        </authorList>
    </citation>
    <scope>NUCLEOTIDE SEQUENCE [LARGE SCALE GENOMIC DNA]</scope>
    <source>
        <strain evidence="3 4">AF9R3</strain>
    </source>
</reference>
<sequence>MRVHNFRSRRAGGSTVVEFALVAPIVLLLMCAILEFSLLFFTTMTMQYAVREAARYGVTGQSDKDPSGGNQRYKAVLQVLRDNSVGMYDMVSPVITVNGTTYATTSAYSNTMFGAPGDIVSIRVDCSWKFVTPLIGALFKDGKLSFTVGATMLNETWNSL</sequence>
<protein>
    <submittedName>
        <fullName evidence="3">Pilus assembly protein</fullName>
    </submittedName>
</protein>
<keyword evidence="1" id="KW-0812">Transmembrane</keyword>